<proteinExistence type="predicted"/>
<name>A0ACC3YYI3_COLTU</name>
<comment type="caution">
    <text evidence="1">The sequence shown here is derived from an EMBL/GenBank/DDBJ whole genome shotgun (WGS) entry which is preliminary data.</text>
</comment>
<dbReference type="EMBL" id="VUJX02000005">
    <property type="protein sequence ID" value="KAL0936877.1"/>
    <property type="molecule type" value="Genomic_DNA"/>
</dbReference>
<protein>
    <submittedName>
        <fullName evidence="1">Uncharacterized protein</fullName>
    </submittedName>
</protein>
<keyword evidence="2" id="KW-1185">Reference proteome</keyword>
<accession>A0ACC3YYI3</accession>
<reference evidence="1 2" key="1">
    <citation type="journal article" date="2020" name="Phytopathology">
        <title>Genome Sequence Resources of Colletotrichum truncatum, C. plurivorum, C. musicola, and C. sojae: Four Species Pathogenic to Soybean (Glycine max).</title>
        <authorList>
            <person name="Rogerio F."/>
            <person name="Boufleur T.R."/>
            <person name="Ciampi-Guillardi M."/>
            <person name="Sukno S.A."/>
            <person name="Thon M.R."/>
            <person name="Massola Junior N.S."/>
            <person name="Baroncelli R."/>
        </authorList>
    </citation>
    <scope>NUCLEOTIDE SEQUENCE [LARGE SCALE GENOMIC DNA]</scope>
    <source>
        <strain evidence="1 2">CMES1059</strain>
    </source>
</reference>
<organism evidence="1 2">
    <name type="scientific">Colletotrichum truncatum</name>
    <name type="common">Anthracnose fungus</name>
    <name type="synonym">Colletotrichum capsici</name>
    <dbReference type="NCBI Taxonomy" id="5467"/>
    <lineage>
        <taxon>Eukaryota</taxon>
        <taxon>Fungi</taxon>
        <taxon>Dikarya</taxon>
        <taxon>Ascomycota</taxon>
        <taxon>Pezizomycotina</taxon>
        <taxon>Sordariomycetes</taxon>
        <taxon>Hypocreomycetidae</taxon>
        <taxon>Glomerellales</taxon>
        <taxon>Glomerellaceae</taxon>
        <taxon>Colletotrichum</taxon>
        <taxon>Colletotrichum truncatum species complex</taxon>
    </lineage>
</organism>
<evidence type="ECO:0000313" key="2">
    <source>
        <dbReference type="Proteomes" id="UP000805649"/>
    </source>
</evidence>
<dbReference type="Proteomes" id="UP000805649">
    <property type="component" value="Unassembled WGS sequence"/>
</dbReference>
<sequence length="821" mass="90809">MTSSTVKVEEATMSRKWLPSGWRRSAFVNLTMMSVSLLIFISFLATAVSATGELSQSWKFYSADCKSTATANTLLHLLINVLSTAILASSNFFMQVLNAPSRKEVDAAHARGSWVDIGIPSLRNAFSLSRFKLLAWLSLLLSSIPIHMLLNSAVFQIGRRDGDFHVIIATRSFVEGGSYFLPGASLATKDLIDYGRYNASNPKTEQSGYHNHVGNYSWRLSYQALSQNNIPQASIISEAAAQASGWDTLEPSECRSLYAKEFCSGLRKYRNVVMITEGPGWKRSDLWNLSATADELWQPFVPRDEVNTLWWEAQCQMEGLISSTTKPVCSSICDVLTRDRLGPKELKPGDPWLLQMKSWYRTSSYGNYGNTTLYSAPDNITEFGKKFTASEMPISYCLAEPREDACAVALSKPLLLGVILSILVKVVTCVVVTQVLGTEESLVTPGDAVASFISNQEGQGLATVSGLLTQDLVRQRAKGKKKDAVYQPIEPQIWAPERRRRSMAIPKKVWISTYSILVLSIIGTFAGFTRSQIVGSGSLQFTKSDQSETDNVLPAIGGGLAFISSVLVVNVPQLYFSFWYLLYNGLVTRLELSREWDMFSLEYRPLRVSHPKGHQSSTYRLQLPFKLSIPLMLCSILAHWLLSNALFIMVSQGNYYHIGAGYYMDDSVSLPKDAAVGIGTSSMPLLVLALLASVMMILPIVLSRMELPGYMPIVGSNSLAISAACRISPLAKVPRDCDDWSDERGNELDELVTPSNEGSKEGLANVEDMILHPLKWGEVEMPKDWYREAGGDNLTSDQIGHLSFGTVLDDPRPPTEGRLYI</sequence>
<evidence type="ECO:0000313" key="1">
    <source>
        <dbReference type="EMBL" id="KAL0936877.1"/>
    </source>
</evidence>
<gene>
    <name evidence="1" type="ORF">CTRU02_209093</name>
</gene>